<dbReference type="GO" id="GO:0030246">
    <property type="term" value="F:carbohydrate binding"/>
    <property type="evidence" value="ECO:0007669"/>
    <property type="project" value="UniProtKB-KW"/>
</dbReference>
<dbReference type="InterPro" id="IPR036426">
    <property type="entry name" value="Bulb-type_lectin_dom_sf"/>
</dbReference>
<dbReference type="EnsemblPlants" id="QL01p018318:mrna">
    <property type="protein sequence ID" value="QL01p018318:mrna"/>
    <property type="gene ID" value="QL01p018318"/>
</dbReference>
<dbReference type="InterPro" id="IPR024171">
    <property type="entry name" value="SRK-like_kinase"/>
</dbReference>
<keyword evidence="4" id="KW-0245">EGF-like domain</keyword>
<dbReference type="OMA" id="FRENSCW"/>
<dbReference type="PANTHER" id="PTHR47976:SF15">
    <property type="entry name" value="G-TYPE LECTIN S-RECEPTOR-LIKE SERINE_THREONINE-PROTEIN KINASE RLK1"/>
    <property type="match status" value="1"/>
</dbReference>
<comment type="catalytic activity">
    <reaction evidence="18">
        <text>L-seryl-[protein] + ATP = O-phospho-L-seryl-[protein] + ADP + H(+)</text>
        <dbReference type="Rhea" id="RHEA:17989"/>
        <dbReference type="Rhea" id="RHEA-COMP:9863"/>
        <dbReference type="Rhea" id="RHEA-COMP:11604"/>
        <dbReference type="ChEBI" id="CHEBI:15378"/>
        <dbReference type="ChEBI" id="CHEBI:29999"/>
        <dbReference type="ChEBI" id="CHEBI:30616"/>
        <dbReference type="ChEBI" id="CHEBI:83421"/>
        <dbReference type="ChEBI" id="CHEBI:456216"/>
        <dbReference type="EC" id="2.7.11.1"/>
    </reaction>
</comment>
<evidence type="ECO:0000256" key="4">
    <source>
        <dbReference type="ARBA" id="ARBA00022536"/>
    </source>
</evidence>
<evidence type="ECO:0000256" key="8">
    <source>
        <dbReference type="ARBA" id="ARBA00022734"/>
    </source>
</evidence>
<evidence type="ECO:0000256" key="12">
    <source>
        <dbReference type="ARBA" id="ARBA00022989"/>
    </source>
</evidence>
<dbReference type="Gene3D" id="2.90.10.30">
    <property type="match status" value="1"/>
</dbReference>
<evidence type="ECO:0000256" key="6">
    <source>
        <dbReference type="ARBA" id="ARBA00022692"/>
    </source>
</evidence>
<comment type="catalytic activity">
    <reaction evidence="17">
        <text>L-threonyl-[protein] + ATP = O-phospho-L-threonyl-[protein] + ADP + H(+)</text>
        <dbReference type="Rhea" id="RHEA:46608"/>
        <dbReference type="Rhea" id="RHEA-COMP:11060"/>
        <dbReference type="Rhea" id="RHEA-COMP:11605"/>
        <dbReference type="ChEBI" id="CHEBI:15378"/>
        <dbReference type="ChEBI" id="CHEBI:30013"/>
        <dbReference type="ChEBI" id="CHEBI:30616"/>
        <dbReference type="ChEBI" id="CHEBI:61977"/>
        <dbReference type="ChEBI" id="CHEBI:456216"/>
        <dbReference type="EC" id="2.7.11.1"/>
    </reaction>
</comment>
<dbReference type="InterPro" id="IPR017441">
    <property type="entry name" value="Protein_kinase_ATP_BS"/>
</dbReference>
<keyword evidence="6 20" id="KW-0812">Transmembrane</keyword>
<dbReference type="InterPro" id="IPR000719">
    <property type="entry name" value="Prot_kinase_dom"/>
</dbReference>
<keyword evidence="14" id="KW-1015">Disulfide bond</keyword>
<evidence type="ECO:0000256" key="11">
    <source>
        <dbReference type="ARBA" id="ARBA00022840"/>
    </source>
</evidence>
<keyword evidence="9 19" id="KW-0547">Nucleotide-binding</keyword>
<evidence type="ECO:0000256" key="7">
    <source>
        <dbReference type="ARBA" id="ARBA00022729"/>
    </source>
</evidence>
<evidence type="ECO:0000256" key="15">
    <source>
        <dbReference type="ARBA" id="ARBA00023170"/>
    </source>
</evidence>
<dbReference type="InterPro" id="IPR011009">
    <property type="entry name" value="Kinase-like_dom_sf"/>
</dbReference>
<keyword evidence="8" id="KW-0430">Lectin</keyword>
<evidence type="ECO:0000256" key="5">
    <source>
        <dbReference type="ARBA" id="ARBA00022679"/>
    </source>
</evidence>
<dbReference type="GO" id="GO:0004674">
    <property type="term" value="F:protein serine/threonine kinase activity"/>
    <property type="evidence" value="ECO:0007669"/>
    <property type="project" value="UniProtKB-KW"/>
</dbReference>
<dbReference type="PANTHER" id="PTHR47976">
    <property type="entry name" value="G-TYPE LECTIN S-RECEPTOR-LIKE SERINE/THREONINE-PROTEIN KINASE SD2-5"/>
    <property type="match status" value="1"/>
</dbReference>
<dbReference type="FunFam" id="1.10.510.10:FF:000237">
    <property type="entry name" value="G-type lectin S-receptor-like serine/threonine-protein kinase"/>
    <property type="match status" value="1"/>
</dbReference>
<evidence type="ECO:0000256" key="19">
    <source>
        <dbReference type="PROSITE-ProRule" id="PRU10141"/>
    </source>
</evidence>
<keyword evidence="16" id="KW-0325">Glycoprotein</keyword>
<evidence type="ECO:0000256" key="2">
    <source>
        <dbReference type="ARBA" id="ARBA00012513"/>
    </source>
</evidence>
<keyword evidence="15" id="KW-0675">Receptor</keyword>
<feature type="domain" description="Protein kinase" evidence="21">
    <location>
        <begin position="461"/>
        <end position="745"/>
    </location>
</feature>
<dbReference type="SMART" id="SM00220">
    <property type="entry name" value="S_TKc"/>
    <property type="match status" value="1"/>
</dbReference>
<dbReference type="PROSITE" id="PS50011">
    <property type="entry name" value="PROTEIN_KINASE_DOM"/>
    <property type="match status" value="1"/>
</dbReference>
<evidence type="ECO:0000256" key="3">
    <source>
        <dbReference type="ARBA" id="ARBA00022527"/>
    </source>
</evidence>
<dbReference type="InterPro" id="IPR051343">
    <property type="entry name" value="G-type_lectin_kinases/EP1-like"/>
</dbReference>
<evidence type="ECO:0000313" key="23">
    <source>
        <dbReference type="Proteomes" id="UP000594261"/>
    </source>
</evidence>
<dbReference type="FunFam" id="2.90.10.30:FF:000001">
    <property type="entry name" value="Serine/threonine-protein kinase"/>
    <property type="match status" value="1"/>
</dbReference>
<name>A0A7N2KMP3_QUELO</name>
<keyword evidence="10" id="KW-0418">Kinase</keyword>
<dbReference type="PROSITE" id="PS00108">
    <property type="entry name" value="PROTEIN_KINASE_ST"/>
    <property type="match status" value="1"/>
</dbReference>
<dbReference type="InParanoid" id="A0A7N2KMP3"/>
<dbReference type="EC" id="2.7.11.1" evidence="2"/>
<dbReference type="GO" id="GO:0016020">
    <property type="term" value="C:membrane"/>
    <property type="evidence" value="ECO:0007669"/>
    <property type="project" value="UniProtKB-SubCell"/>
</dbReference>
<keyword evidence="12 20" id="KW-1133">Transmembrane helix</keyword>
<evidence type="ECO:0000313" key="22">
    <source>
        <dbReference type="EnsemblPlants" id="QL01p018318:mrna"/>
    </source>
</evidence>
<evidence type="ECO:0000256" key="9">
    <source>
        <dbReference type="ARBA" id="ARBA00022741"/>
    </source>
</evidence>
<keyword evidence="13 20" id="KW-0472">Membrane</keyword>
<comment type="subcellular location">
    <subcellularLocation>
        <location evidence="1">Membrane</location>
        <topology evidence="1">Single-pass type I membrane protein</topology>
    </subcellularLocation>
</comment>
<evidence type="ECO:0000256" key="14">
    <source>
        <dbReference type="ARBA" id="ARBA00023157"/>
    </source>
</evidence>
<keyword evidence="23" id="KW-1185">Reference proteome</keyword>
<dbReference type="PROSITE" id="PS00107">
    <property type="entry name" value="PROTEIN_KINASE_ATP"/>
    <property type="match status" value="1"/>
</dbReference>
<dbReference type="GO" id="GO:0005524">
    <property type="term" value="F:ATP binding"/>
    <property type="evidence" value="ECO:0007669"/>
    <property type="project" value="UniProtKB-UniRule"/>
</dbReference>
<dbReference type="AlphaFoldDB" id="A0A7N2KMP3"/>
<dbReference type="EMBL" id="LRBV02000001">
    <property type="status" value="NOT_ANNOTATED_CDS"/>
    <property type="molecule type" value="Genomic_DNA"/>
</dbReference>
<evidence type="ECO:0000256" key="18">
    <source>
        <dbReference type="ARBA" id="ARBA00048679"/>
    </source>
</evidence>
<dbReference type="FunFam" id="3.30.200.20:FF:000059">
    <property type="entry name" value="S-receptor-like serine/threonine-protein kinase"/>
    <property type="match status" value="1"/>
</dbReference>
<keyword evidence="5" id="KW-0808">Transferase</keyword>
<feature type="binding site" evidence="19">
    <location>
        <position position="492"/>
    </location>
    <ligand>
        <name>ATP</name>
        <dbReference type="ChEBI" id="CHEBI:30616"/>
    </ligand>
</feature>
<sequence length="750" mass="85566">MESTLGQCPFTLDDAFFPAAHGGKRFLDCVWMRLLPMEPRDHMQERSYLMRSLCYSWGKRKTLRVILPLDLTNSTRQVSSCFPFGLPNQCVMSNTGNFVRQYSNFNKIWDSFNNPTDKLLPSQNMDIGGVLSSRQSETHFSKGRFQLRLIHDGNLVLNTINLPTNNPSEAYYTSGTSDSVTSNPGKQPVFNQSGDVYILRDNNQKLSLRQVKLESTAEFYFRATLNFDGVFSLYSYPKNSNANGSWTPIWSVPDNICVENIVLTGSGTFGYNSICTLGSDQRPICTCPKGYSLLDPNDQYGSCKPDFIQGCEEDKLNYAFLKPYTEDQCSKSCKEDCMCAVAVFRDGDCYFKKKLPLSNGRVDNSIIGGKAFMKIRNNTSITLPNHCLPILETKKNHDNLILLWSVLFAGSLFVNIILIVAICVGVFFIYHKKPKRPSRNFNAMEVNLRYFTYQELVEATGGFKEELGKGAFGVVYKGTIEMGSTVPVAVKKLNSSFQDYEREFKTEVNVIGQTHHKNLVRLHGFCDEGLHRLLVYEFLSNGTWASFIFGDLKPRWNQRIQIAVGIARALWYLHEECSNQIIHCDIKPQNILLDNYHNVRISDFGLAKLLRMNQSKTHTNIRGTKGYVAPEWFRNMPITPKVNVYSYGVILLEIICCRRSVDMETIEEEKAILTDWAYDCYREGALDALVEYNVEELDDKEKLERYVMVAIWCIQEYPSLRPTMRRVTQMLEGVVEVLVPPCPFLFSRTG</sequence>
<reference evidence="22" key="2">
    <citation type="submission" date="2021-01" db="UniProtKB">
        <authorList>
            <consortium name="EnsemblPlants"/>
        </authorList>
    </citation>
    <scope>IDENTIFICATION</scope>
</reference>
<keyword evidence="3" id="KW-0723">Serine/threonine-protein kinase</keyword>
<dbReference type="Pfam" id="PF00069">
    <property type="entry name" value="Pkinase"/>
    <property type="match status" value="1"/>
</dbReference>
<evidence type="ECO:0000256" key="1">
    <source>
        <dbReference type="ARBA" id="ARBA00004479"/>
    </source>
</evidence>
<proteinExistence type="predicted"/>
<organism evidence="22 23">
    <name type="scientific">Quercus lobata</name>
    <name type="common">Valley oak</name>
    <dbReference type="NCBI Taxonomy" id="97700"/>
    <lineage>
        <taxon>Eukaryota</taxon>
        <taxon>Viridiplantae</taxon>
        <taxon>Streptophyta</taxon>
        <taxon>Embryophyta</taxon>
        <taxon>Tracheophyta</taxon>
        <taxon>Spermatophyta</taxon>
        <taxon>Magnoliopsida</taxon>
        <taxon>eudicotyledons</taxon>
        <taxon>Gunneridae</taxon>
        <taxon>Pentapetalae</taxon>
        <taxon>rosids</taxon>
        <taxon>fabids</taxon>
        <taxon>Fagales</taxon>
        <taxon>Fagaceae</taxon>
        <taxon>Quercus</taxon>
    </lineage>
</organism>
<evidence type="ECO:0000256" key="10">
    <source>
        <dbReference type="ARBA" id="ARBA00022777"/>
    </source>
</evidence>
<evidence type="ECO:0000256" key="20">
    <source>
        <dbReference type="SAM" id="Phobius"/>
    </source>
</evidence>
<dbReference type="InterPro" id="IPR008271">
    <property type="entry name" value="Ser/Thr_kinase_AS"/>
</dbReference>
<dbReference type="Proteomes" id="UP000594261">
    <property type="component" value="Chromosome 1"/>
</dbReference>
<evidence type="ECO:0000256" key="17">
    <source>
        <dbReference type="ARBA" id="ARBA00047899"/>
    </source>
</evidence>
<dbReference type="PIRSF" id="PIRSF000641">
    <property type="entry name" value="SRK"/>
    <property type="match status" value="1"/>
</dbReference>
<dbReference type="Gene3D" id="1.10.510.10">
    <property type="entry name" value="Transferase(Phosphotransferase) domain 1"/>
    <property type="match status" value="1"/>
</dbReference>
<dbReference type="FunCoup" id="A0A7N2KMP3">
    <property type="interactions" value="86"/>
</dbReference>
<dbReference type="Gene3D" id="3.30.200.20">
    <property type="entry name" value="Phosphorylase Kinase, domain 1"/>
    <property type="match status" value="1"/>
</dbReference>
<evidence type="ECO:0000256" key="16">
    <source>
        <dbReference type="ARBA" id="ARBA00023180"/>
    </source>
</evidence>
<dbReference type="SUPFAM" id="SSF56112">
    <property type="entry name" value="Protein kinase-like (PK-like)"/>
    <property type="match status" value="1"/>
</dbReference>
<feature type="transmembrane region" description="Helical" evidence="20">
    <location>
        <begin position="401"/>
        <end position="430"/>
    </location>
</feature>
<evidence type="ECO:0000256" key="13">
    <source>
        <dbReference type="ARBA" id="ARBA00023136"/>
    </source>
</evidence>
<protein>
    <recommendedName>
        <fullName evidence="2">non-specific serine/threonine protein kinase</fullName>
        <ecNumber evidence="2">2.7.11.1</ecNumber>
    </recommendedName>
</protein>
<keyword evidence="11 19" id="KW-0067">ATP-binding</keyword>
<accession>A0A7N2KMP3</accession>
<dbReference type="SUPFAM" id="SSF51110">
    <property type="entry name" value="alpha-D-mannose-specific plant lectins"/>
    <property type="match status" value="1"/>
</dbReference>
<dbReference type="Gramene" id="QL01p018318:mrna">
    <property type="protein sequence ID" value="QL01p018318:mrna"/>
    <property type="gene ID" value="QL01p018318"/>
</dbReference>
<reference evidence="22 23" key="1">
    <citation type="journal article" date="2016" name="G3 (Bethesda)">
        <title>First Draft Assembly and Annotation of the Genome of a California Endemic Oak Quercus lobata Nee (Fagaceae).</title>
        <authorList>
            <person name="Sork V.L."/>
            <person name="Fitz-Gibbon S.T."/>
            <person name="Puiu D."/>
            <person name="Crepeau M."/>
            <person name="Gugger P.F."/>
            <person name="Sherman R."/>
            <person name="Stevens K."/>
            <person name="Langley C.H."/>
            <person name="Pellegrini M."/>
            <person name="Salzberg S.L."/>
        </authorList>
    </citation>
    <scope>NUCLEOTIDE SEQUENCE [LARGE SCALE GENOMIC DNA]</scope>
    <source>
        <strain evidence="22 23">cv. SW786</strain>
    </source>
</reference>
<evidence type="ECO:0000259" key="21">
    <source>
        <dbReference type="PROSITE" id="PS50011"/>
    </source>
</evidence>
<keyword evidence="7" id="KW-0732">Signal</keyword>